<evidence type="ECO:0000256" key="3">
    <source>
        <dbReference type="ARBA" id="ARBA00022692"/>
    </source>
</evidence>
<accession>A0A5Q0BMD7</accession>
<sequence length="231" mass="25920">MLLWAAAAGAGGAAHLQDADVDVFDIHSVRRGAEYYVSYCIGCHSVKHLRYSRFAGDYGLSEQEMSKSIMMADARVHDTMQTAMRSRDGEVWFGVAPPDLSLIARARGADWLYTYLKGFYLDPSRPTGSNNLVFFDVGMPNVLWELQGMQKPVYRKTAGVDAIDHLVPASQGKMTEAQFDQAVTDIVNFLVYAAEPGQLQRIRTGKYVLFGLLIFVVLFYKLKKIYWKGIE</sequence>
<dbReference type="GO" id="GO:0016020">
    <property type="term" value="C:membrane"/>
    <property type="evidence" value="ECO:0007669"/>
    <property type="project" value="UniProtKB-SubCell"/>
</dbReference>
<dbReference type="InterPro" id="IPR002326">
    <property type="entry name" value="Cyt_c1"/>
</dbReference>
<name>A0A5Q0BMD7_9GAMM</name>
<feature type="binding site" description="covalent" evidence="8">
    <location>
        <position position="43"/>
    </location>
    <ligand>
        <name>heme c</name>
        <dbReference type="ChEBI" id="CHEBI:61717"/>
    </ligand>
</feature>
<evidence type="ECO:0000256" key="5">
    <source>
        <dbReference type="ARBA" id="ARBA00022989"/>
    </source>
</evidence>
<evidence type="ECO:0000256" key="6">
    <source>
        <dbReference type="ARBA" id="ARBA00023004"/>
    </source>
</evidence>
<evidence type="ECO:0000256" key="7">
    <source>
        <dbReference type="ARBA" id="ARBA00023136"/>
    </source>
</evidence>
<dbReference type="GO" id="GO:0046872">
    <property type="term" value="F:metal ion binding"/>
    <property type="evidence" value="ECO:0007669"/>
    <property type="project" value="UniProtKB-KW"/>
</dbReference>
<keyword evidence="2 8" id="KW-0349">Heme</keyword>
<evidence type="ECO:0000256" key="4">
    <source>
        <dbReference type="ARBA" id="ARBA00022723"/>
    </source>
</evidence>
<protein>
    <submittedName>
        <fullName evidence="9">Cytochrome c1</fullName>
    </submittedName>
</protein>
<dbReference type="Pfam" id="PF02167">
    <property type="entry name" value="Cytochrom_C1"/>
    <property type="match status" value="1"/>
</dbReference>
<keyword evidence="6 8" id="KW-0408">Iron</keyword>
<keyword evidence="3" id="KW-0812">Transmembrane</keyword>
<evidence type="ECO:0000256" key="2">
    <source>
        <dbReference type="ARBA" id="ARBA00022617"/>
    </source>
</evidence>
<evidence type="ECO:0000313" key="10">
    <source>
        <dbReference type="Proteomes" id="UP000325755"/>
    </source>
</evidence>
<comment type="cofactor">
    <cofactor evidence="8">
        <name>heme c</name>
        <dbReference type="ChEBI" id="CHEBI:61717"/>
    </cofactor>
    <text evidence="8">Binds 1 heme c group covalently per subunit.</text>
</comment>
<dbReference type="SUPFAM" id="SSF46626">
    <property type="entry name" value="Cytochrome c"/>
    <property type="match status" value="1"/>
</dbReference>
<dbReference type="InterPro" id="IPR036909">
    <property type="entry name" value="Cyt_c-like_dom_sf"/>
</dbReference>
<comment type="subcellular location">
    <subcellularLocation>
        <location evidence="1">Membrane</location>
    </subcellularLocation>
</comment>
<evidence type="ECO:0000256" key="1">
    <source>
        <dbReference type="ARBA" id="ARBA00004370"/>
    </source>
</evidence>
<dbReference type="EMBL" id="CP044205">
    <property type="protein sequence ID" value="QFY45095.1"/>
    <property type="molecule type" value="Genomic_DNA"/>
</dbReference>
<gene>
    <name evidence="9" type="ORF">F6R98_12320</name>
</gene>
<evidence type="ECO:0000256" key="8">
    <source>
        <dbReference type="PIRSR" id="PIRSR602326-1"/>
    </source>
</evidence>
<proteinExistence type="predicted"/>
<dbReference type="GO" id="GO:0009055">
    <property type="term" value="F:electron transfer activity"/>
    <property type="evidence" value="ECO:0007669"/>
    <property type="project" value="InterPro"/>
</dbReference>
<dbReference type="OrthoDB" id="9798864at2"/>
<dbReference type="Gene3D" id="1.10.760.10">
    <property type="entry name" value="Cytochrome c-like domain"/>
    <property type="match status" value="1"/>
</dbReference>
<feature type="binding site" description="covalent" evidence="8">
    <location>
        <position position="44"/>
    </location>
    <ligand>
        <name>heme c</name>
        <dbReference type="ChEBI" id="CHEBI:61717"/>
    </ligand>
</feature>
<dbReference type="AlphaFoldDB" id="A0A5Q0BMD7"/>
<dbReference type="InParanoid" id="A0A5Q0BMD7"/>
<keyword evidence="7" id="KW-0472">Membrane</keyword>
<evidence type="ECO:0000313" key="9">
    <source>
        <dbReference type="EMBL" id="QFY45095.1"/>
    </source>
</evidence>
<keyword evidence="4 8" id="KW-0479">Metal-binding</keyword>
<dbReference type="PANTHER" id="PTHR10266">
    <property type="entry name" value="CYTOCHROME C1"/>
    <property type="match status" value="1"/>
</dbReference>
<dbReference type="PANTHER" id="PTHR10266:SF3">
    <property type="entry name" value="CYTOCHROME C1, HEME PROTEIN, MITOCHONDRIAL"/>
    <property type="match status" value="1"/>
</dbReference>
<reference evidence="9 10" key="1">
    <citation type="submission" date="2019-09" db="EMBL/GenBank/DDBJ databases">
        <title>Ecophysiology of the spiral-shaped methanotroph Methylospira mobilis as revealed by the complete genome sequence.</title>
        <authorList>
            <person name="Oshkin I.Y."/>
            <person name="Dedysh S.N."/>
            <person name="Miroshnikov K."/>
            <person name="Danilova O.V."/>
            <person name="Hakobyan A."/>
            <person name="Liesack W."/>
        </authorList>
    </citation>
    <scope>NUCLEOTIDE SEQUENCE [LARGE SCALE GENOMIC DNA]</scope>
    <source>
        <strain evidence="9 10">Shm1</strain>
    </source>
</reference>
<keyword evidence="10" id="KW-1185">Reference proteome</keyword>
<keyword evidence="5" id="KW-1133">Transmembrane helix</keyword>
<dbReference type="KEGG" id="mmob:F6R98_12320"/>
<dbReference type="PRINTS" id="PR00603">
    <property type="entry name" value="CYTOCHROMEC1"/>
</dbReference>
<dbReference type="GO" id="GO:0020037">
    <property type="term" value="F:heme binding"/>
    <property type="evidence" value="ECO:0007669"/>
    <property type="project" value="InterPro"/>
</dbReference>
<dbReference type="Proteomes" id="UP000325755">
    <property type="component" value="Chromosome"/>
</dbReference>
<organism evidence="9 10">
    <name type="scientific">Candidatus Methylospira mobilis</name>
    <dbReference type="NCBI Taxonomy" id="1808979"/>
    <lineage>
        <taxon>Bacteria</taxon>
        <taxon>Pseudomonadati</taxon>
        <taxon>Pseudomonadota</taxon>
        <taxon>Gammaproteobacteria</taxon>
        <taxon>Methylococcales</taxon>
        <taxon>Methylococcaceae</taxon>
        <taxon>Candidatus Methylospira</taxon>
    </lineage>
</organism>
<feature type="binding site" description="covalent" evidence="8">
    <location>
        <position position="40"/>
    </location>
    <ligand>
        <name>heme c</name>
        <dbReference type="ChEBI" id="CHEBI:61717"/>
    </ligand>
</feature>